<dbReference type="HAMAP" id="MF_01363">
    <property type="entry name" value="Ribosomal_bL21"/>
    <property type="match status" value="1"/>
</dbReference>
<dbReference type="Pfam" id="PF00829">
    <property type="entry name" value="Ribosomal_L21p"/>
    <property type="match status" value="1"/>
</dbReference>
<dbReference type="GO" id="GO:0019843">
    <property type="term" value="F:rRNA binding"/>
    <property type="evidence" value="ECO:0007669"/>
    <property type="project" value="UniProtKB-UniRule"/>
</dbReference>
<keyword evidence="3 4" id="KW-0687">Ribonucleoprotein</keyword>
<dbReference type="InterPro" id="IPR001787">
    <property type="entry name" value="Ribosomal_bL21"/>
</dbReference>
<dbReference type="SUPFAM" id="SSF141091">
    <property type="entry name" value="L21p-like"/>
    <property type="match status" value="1"/>
</dbReference>
<organism evidence="6 7">
    <name type="scientific">Candidatus Adlerbacteria bacterium GW2011_GWC1_50_9</name>
    <dbReference type="NCBI Taxonomy" id="1618608"/>
    <lineage>
        <taxon>Bacteria</taxon>
        <taxon>Candidatus Adleribacteriota</taxon>
    </lineage>
</organism>
<proteinExistence type="inferred from homology"/>
<comment type="similarity">
    <text evidence="1 4 5">Belongs to the bacterial ribosomal protein bL21 family.</text>
</comment>
<evidence type="ECO:0000256" key="2">
    <source>
        <dbReference type="ARBA" id="ARBA00022980"/>
    </source>
</evidence>
<dbReference type="NCBIfam" id="TIGR00061">
    <property type="entry name" value="L21"/>
    <property type="match status" value="1"/>
</dbReference>
<evidence type="ECO:0000313" key="7">
    <source>
        <dbReference type="Proteomes" id="UP000034201"/>
    </source>
</evidence>
<dbReference type="PATRIC" id="fig|1618608.3.peg.47"/>
<evidence type="ECO:0000256" key="5">
    <source>
        <dbReference type="RuleBase" id="RU000562"/>
    </source>
</evidence>
<dbReference type="InterPro" id="IPR028909">
    <property type="entry name" value="bL21-like"/>
</dbReference>
<keyword evidence="2 4" id="KW-0689">Ribosomal protein</keyword>
<dbReference type="EMBL" id="LCQQ01000003">
    <property type="protein sequence ID" value="KKW21565.1"/>
    <property type="molecule type" value="Genomic_DNA"/>
</dbReference>
<evidence type="ECO:0000256" key="1">
    <source>
        <dbReference type="ARBA" id="ARBA00008563"/>
    </source>
</evidence>
<gene>
    <name evidence="4" type="primary">rplU</name>
    <name evidence="6" type="ORF">UY61_C0003G0005</name>
</gene>
<dbReference type="InterPro" id="IPR036164">
    <property type="entry name" value="bL21-like_sf"/>
</dbReference>
<dbReference type="GO" id="GO:0003735">
    <property type="term" value="F:structural constituent of ribosome"/>
    <property type="evidence" value="ECO:0007669"/>
    <property type="project" value="InterPro"/>
</dbReference>
<dbReference type="GO" id="GO:0005840">
    <property type="term" value="C:ribosome"/>
    <property type="evidence" value="ECO:0007669"/>
    <property type="project" value="UniProtKB-KW"/>
</dbReference>
<evidence type="ECO:0000313" key="6">
    <source>
        <dbReference type="EMBL" id="KKW21565.1"/>
    </source>
</evidence>
<keyword evidence="4 5" id="KW-0694">RNA-binding</keyword>
<reference evidence="6 7" key="1">
    <citation type="journal article" date="2015" name="Nature">
        <title>rRNA introns, odd ribosomes, and small enigmatic genomes across a large radiation of phyla.</title>
        <authorList>
            <person name="Brown C.T."/>
            <person name="Hug L.A."/>
            <person name="Thomas B.C."/>
            <person name="Sharon I."/>
            <person name="Castelle C.J."/>
            <person name="Singh A."/>
            <person name="Wilkins M.J."/>
            <person name="Williams K.H."/>
            <person name="Banfield J.F."/>
        </authorList>
    </citation>
    <scope>NUCLEOTIDE SEQUENCE [LARGE SCALE GENOMIC DNA]</scope>
</reference>
<accession>A0A0G1WSL1</accession>
<dbReference type="PANTHER" id="PTHR21349:SF0">
    <property type="entry name" value="LARGE RIBOSOMAL SUBUNIT PROTEIN BL21M"/>
    <property type="match status" value="1"/>
</dbReference>
<protein>
    <recommendedName>
        <fullName evidence="4">Large ribosomal subunit protein bL21</fullName>
    </recommendedName>
</protein>
<dbReference type="AlphaFoldDB" id="A0A0G1WSL1"/>
<sequence>MWAVIRTGGKQYVAAPGKKLKIEKVDVAEGGNFVFTEVLLTVDDADNIIIGTPTVPGATVNAKVLKQARTRKVVVFKYRPKARWRKKRGHRQHYTEVEIIGINTK</sequence>
<name>A0A0G1WSL1_9BACT</name>
<dbReference type="GO" id="GO:1990904">
    <property type="term" value="C:ribonucleoprotein complex"/>
    <property type="evidence" value="ECO:0007669"/>
    <property type="project" value="UniProtKB-KW"/>
</dbReference>
<evidence type="ECO:0000256" key="4">
    <source>
        <dbReference type="HAMAP-Rule" id="MF_01363"/>
    </source>
</evidence>
<dbReference type="PANTHER" id="PTHR21349">
    <property type="entry name" value="50S RIBOSOMAL PROTEIN L21"/>
    <property type="match status" value="1"/>
</dbReference>
<comment type="function">
    <text evidence="4 5">This protein binds to 23S rRNA in the presence of protein L20.</text>
</comment>
<dbReference type="Proteomes" id="UP000034201">
    <property type="component" value="Unassembled WGS sequence"/>
</dbReference>
<comment type="subunit">
    <text evidence="4">Part of the 50S ribosomal subunit. Contacts protein L20.</text>
</comment>
<evidence type="ECO:0000256" key="3">
    <source>
        <dbReference type="ARBA" id="ARBA00023274"/>
    </source>
</evidence>
<dbReference type="GO" id="GO:0005737">
    <property type="term" value="C:cytoplasm"/>
    <property type="evidence" value="ECO:0007669"/>
    <property type="project" value="UniProtKB-ARBA"/>
</dbReference>
<dbReference type="GO" id="GO:0006412">
    <property type="term" value="P:translation"/>
    <property type="evidence" value="ECO:0007669"/>
    <property type="project" value="UniProtKB-UniRule"/>
</dbReference>
<keyword evidence="4 5" id="KW-0699">rRNA-binding</keyword>
<comment type="caution">
    <text evidence="6">The sequence shown here is derived from an EMBL/GenBank/DDBJ whole genome shotgun (WGS) entry which is preliminary data.</text>
</comment>